<dbReference type="OrthoDB" id="9864228at2"/>
<protein>
    <submittedName>
        <fullName evidence="3">Uncharacterized protein</fullName>
    </submittedName>
</protein>
<keyword evidence="1" id="KW-0175">Coiled coil</keyword>
<feature type="transmembrane region" description="Helical" evidence="2">
    <location>
        <begin position="6"/>
        <end position="27"/>
    </location>
</feature>
<dbReference type="Proteomes" id="UP000198984">
    <property type="component" value="Unassembled WGS sequence"/>
</dbReference>
<gene>
    <name evidence="3" type="ORF">SAMN04488505_107132</name>
</gene>
<evidence type="ECO:0000256" key="1">
    <source>
        <dbReference type="SAM" id="Coils"/>
    </source>
</evidence>
<evidence type="ECO:0000256" key="2">
    <source>
        <dbReference type="SAM" id="Phobius"/>
    </source>
</evidence>
<sequence>MNTNAPKILLFVIIGVLVINLGFNLFGSNAGLKQAVRNLELARKTLDSAMVQLQDASNGLDSIQANLDRQKALINDIRYRTELMDLEKRVRDEHSKVKIDSIKDRIKTLSSYQPTDDIITEDLK</sequence>
<keyword evidence="2" id="KW-0472">Membrane</keyword>
<keyword evidence="2" id="KW-1133">Transmembrane helix</keyword>
<keyword evidence="4" id="KW-1185">Reference proteome</keyword>
<evidence type="ECO:0000313" key="3">
    <source>
        <dbReference type="EMBL" id="SEM94997.1"/>
    </source>
</evidence>
<feature type="coiled-coil region" evidence="1">
    <location>
        <begin position="32"/>
        <end position="73"/>
    </location>
</feature>
<accession>A0A1H8CLN8</accession>
<dbReference type="STRING" id="573321.SAMN04488505_107132"/>
<proteinExistence type="predicted"/>
<dbReference type="AlphaFoldDB" id="A0A1H8CLN8"/>
<name>A0A1H8CLN8_9BACT</name>
<dbReference type="EMBL" id="FOBB01000007">
    <property type="protein sequence ID" value="SEM94997.1"/>
    <property type="molecule type" value="Genomic_DNA"/>
</dbReference>
<organism evidence="3 4">
    <name type="scientific">Chitinophaga rupis</name>
    <dbReference type="NCBI Taxonomy" id="573321"/>
    <lineage>
        <taxon>Bacteria</taxon>
        <taxon>Pseudomonadati</taxon>
        <taxon>Bacteroidota</taxon>
        <taxon>Chitinophagia</taxon>
        <taxon>Chitinophagales</taxon>
        <taxon>Chitinophagaceae</taxon>
        <taxon>Chitinophaga</taxon>
    </lineage>
</organism>
<dbReference type="RefSeq" id="WP_089918102.1">
    <property type="nucleotide sequence ID" value="NZ_FOBB01000007.1"/>
</dbReference>
<keyword evidence="2" id="KW-0812">Transmembrane</keyword>
<reference evidence="3 4" key="1">
    <citation type="submission" date="2016-10" db="EMBL/GenBank/DDBJ databases">
        <authorList>
            <person name="de Groot N.N."/>
        </authorList>
    </citation>
    <scope>NUCLEOTIDE SEQUENCE [LARGE SCALE GENOMIC DNA]</scope>
    <source>
        <strain evidence="3 4">DSM 21039</strain>
    </source>
</reference>
<evidence type="ECO:0000313" key="4">
    <source>
        <dbReference type="Proteomes" id="UP000198984"/>
    </source>
</evidence>